<dbReference type="Gene3D" id="2.80.10.50">
    <property type="match status" value="1"/>
</dbReference>
<dbReference type="GO" id="GO:0046373">
    <property type="term" value="P:L-arabinose metabolic process"/>
    <property type="evidence" value="ECO:0007669"/>
    <property type="project" value="InterPro"/>
</dbReference>
<feature type="domain" description="Alpha-L-arabinofuranosidase B arabinose-binding" evidence="1">
    <location>
        <begin position="101"/>
        <end position="189"/>
    </location>
</feature>
<comment type="caution">
    <text evidence="2">The sequence shown here is derived from an EMBL/GenBank/DDBJ whole genome shotgun (WGS) entry which is preliminary data.</text>
</comment>
<dbReference type="InterPro" id="IPR007934">
    <property type="entry name" value="AbfB_ABD"/>
</dbReference>
<proteinExistence type="predicted"/>
<dbReference type="Pfam" id="PF05270">
    <property type="entry name" value="AbfB"/>
    <property type="match status" value="1"/>
</dbReference>
<dbReference type="EMBL" id="SLXH01000049">
    <property type="protein sequence ID" value="TCP11076.1"/>
    <property type="molecule type" value="Genomic_DNA"/>
</dbReference>
<keyword evidence="3" id="KW-1185">Reference proteome</keyword>
<dbReference type="AlphaFoldDB" id="A0A4R2MSR1"/>
<accession>A0A4R2MSR1</accession>
<name>A0A4R2MSR1_9BURK</name>
<evidence type="ECO:0000313" key="3">
    <source>
        <dbReference type="Proteomes" id="UP000295182"/>
    </source>
</evidence>
<protein>
    <submittedName>
        <fullName evidence="2">Alpha-L-arabinofuranosidase B-like protein</fullName>
    </submittedName>
</protein>
<dbReference type="GO" id="GO:0046556">
    <property type="term" value="F:alpha-L-arabinofuranosidase activity"/>
    <property type="evidence" value="ECO:0007669"/>
    <property type="project" value="InterPro"/>
</dbReference>
<gene>
    <name evidence="2" type="ORF">EV674_1492</name>
</gene>
<sequence length="192" mass="21009">MGDDGAWTLDANVIDILTIRCVKDAGGTQSAAKASVPVMPPKFKLHTWAISGERDEKTPYWMGYDGSRKQVIILQAQPGGDKSLLQLAQVSLGDGTVALKLTDQGNSDAYLNVNASNMVEIWSKGKELPPQSARFKIRPPVQTKATANFVSFESAAKQGYYLRHQGFDVKISPMETNEVFLGDATWLFQSVN</sequence>
<dbReference type="InterPro" id="IPR036195">
    <property type="entry name" value="AbfB_ABD_sf"/>
</dbReference>
<dbReference type="SUPFAM" id="SSF110221">
    <property type="entry name" value="AbfB domain"/>
    <property type="match status" value="1"/>
</dbReference>
<dbReference type="Proteomes" id="UP000295182">
    <property type="component" value="Unassembled WGS sequence"/>
</dbReference>
<evidence type="ECO:0000259" key="1">
    <source>
        <dbReference type="Pfam" id="PF05270"/>
    </source>
</evidence>
<reference evidence="2 3" key="1">
    <citation type="submission" date="2019-03" db="EMBL/GenBank/DDBJ databases">
        <title>Genomic Encyclopedia of Type Strains, Phase IV (KMG-IV): sequencing the most valuable type-strain genomes for metagenomic binning, comparative biology and taxonomic classification.</title>
        <authorList>
            <person name="Goeker M."/>
        </authorList>
    </citation>
    <scope>NUCLEOTIDE SEQUENCE [LARGE SCALE GENOMIC DNA]</scope>
    <source>
        <strain evidence="2 3">DSM 1837</strain>
    </source>
</reference>
<evidence type="ECO:0000313" key="2">
    <source>
        <dbReference type="EMBL" id="TCP11076.1"/>
    </source>
</evidence>
<organism evidence="2 3">
    <name type="scientific">Simplicispira metamorpha</name>
    <dbReference type="NCBI Taxonomy" id="80881"/>
    <lineage>
        <taxon>Bacteria</taxon>
        <taxon>Pseudomonadati</taxon>
        <taxon>Pseudomonadota</taxon>
        <taxon>Betaproteobacteria</taxon>
        <taxon>Burkholderiales</taxon>
        <taxon>Comamonadaceae</taxon>
        <taxon>Simplicispira</taxon>
    </lineage>
</organism>